<feature type="region of interest" description="Disordered" evidence="1">
    <location>
        <begin position="1"/>
        <end position="57"/>
    </location>
</feature>
<keyword evidence="3" id="KW-1185">Reference proteome</keyword>
<organism evidence="2 3">
    <name type="scientific">Leptobrachium leishanense</name>
    <name type="common">Leishan spiny toad</name>
    <dbReference type="NCBI Taxonomy" id="445787"/>
    <lineage>
        <taxon>Eukaryota</taxon>
        <taxon>Metazoa</taxon>
        <taxon>Chordata</taxon>
        <taxon>Craniata</taxon>
        <taxon>Vertebrata</taxon>
        <taxon>Euteleostomi</taxon>
        <taxon>Amphibia</taxon>
        <taxon>Batrachia</taxon>
        <taxon>Anura</taxon>
        <taxon>Pelobatoidea</taxon>
        <taxon>Megophryidae</taxon>
        <taxon>Leptobrachium</taxon>
    </lineage>
</organism>
<dbReference type="Gene3D" id="3.30.70.1820">
    <property type="entry name" value="L1 transposable element, RRM domain"/>
    <property type="match status" value="1"/>
</dbReference>
<dbReference type="Proteomes" id="UP000694569">
    <property type="component" value="Unplaced"/>
</dbReference>
<accession>A0A8C5PN54</accession>
<proteinExistence type="predicted"/>
<reference evidence="2" key="1">
    <citation type="submission" date="2025-08" db="UniProtKB">
        <authorList>
            <consortium name="Ensembl"/>
        </authorList>
    </citation>
    <scope>IDENTIFICATION</scope>
</reference>
<feature type="compositionally biased region" description="Basic residues" evidence="1">
    <location>
        <begin position="321"/>
        <end position="332"/>
    </location>
</feature>
<dbReference type="AlphaFoldDB" id="A0A8C5PN54"/>
<evidence type="ECO:0000256" key="1">
    <source>
        <dbReference type="SAM" id="MobiDB-lite"/>
    </source>
</evidence>
<evidence type="ECO:0000313" key="2">
    <source>
        <dbReference type="Ensembl" id="ENSLLEP00000025367.1"/>
    </source>
</evidence>
<dbReference type="InterPro" id="IPR004244">
    <property type="entry name" value="Transposase_22"/>
</dbReference>
<dbReference type="PANTHER" id="PTHR11505">
    <property type="entry name" value="L1 TRANSPOSABLE ELEMENT-RELATED"/>
    <property type="match status" value="1"/>
</dbReference>
<dbReference type="OrthoDB" id="9909646at2759"/>
<protein>
    <submittedName>
        <fullName evidence="2">Uncharacterized protein</fullName>
    </submittedName>
</protein>
<name>A0A8C5PN54_9ANUR</name>
<dbReference type="Ensembl" id="ENSLLET00000026338.1">
    <property type="protein sequence ID" value="ENSLLEP00000025367.1"/>
    <property type="gene ID" value="ENSLLEG00000016106.1"/>
</dbReference>
<reference evidence="2" key="2">
    <citation type="submission" date="2025-09" db="UniProtKB">
        <authorList>
            <consortium name="Ensembl"/>
        </authorList>
    </citation>
    <scope>IDENTIFICATION</scope>
</reference>
<feature type="region of interest" description="Disordered" evidence="1">
    <location>
        <begin position="314"/>
        <end position="343"/>
    </location>
</feature>
<evidence type="ECO:0000313" key="3">
    <source>
        <dbReference type="Proteomes" id="UP000694569"/>
    </source>
</evidence>
<sequence length="343" mass="38345">MGRGKRPQLVESRPGTPRRSAAGRLDSYFGPQPPTTQGGDDSSDMASSASSPEYSLPDLGAATQRIERLLADMPTRADIQSLVAEVREKLQQDIAEVRGEVSIMDTRLTRLEQVANTPHEAAITGSLQHSEVWRRIDDLDNRSRRQNLRIRGVPEEVSDAHIYLPGLFNHLLGSERVTAADLPRAHRALRPPPTSSTMPPRDLICFFADFSLKEAIYLKARACRTWSYDGGTIEIFYDISPTTLQARRALRPVTQALSEAQIPYRWGYPFSLSARVDNVAHLLRTPSDVPRFTAALGLPDVRVPDWEMFSLPGQGREMAPRPRRSRSRRRHLVAPVPQEDGAL</sequence>
<dbReference type="GeneTree" id="ENSGT01010000228630"/>